<evidence type="ECO:0000256" key="6">
    <source>
        <dbReference type="ARBA" id="ARBA00022723"/>
    </source>
</evidence>
<evidence type="ECO:0000256" key="12">
    <source>
        <dbReference type="PIRSR" id="PIRSR602481-2"/>
    </source>
</evidence>
<reference evidence="13" key="1">
    <citation type="submission" date="2021-01" db="EMBL/GenBank/DDBJ databases">
        <title>Whole genome shotgun sequence of Actinocatenispora rupis NBRC 107355.</title>
        <authorList>
            <person name="Komaki H."/>
            <person name="Tamura T."/>
        </authorList>
    </citation>
    <scope>NUCLEOTIDE SEQUENCE</scope>
    <source>
        <strain evidence="13">NBRC 107355</strain>
    </source>
</reference>
<dbReference type="Pfam" id="PF01475">
    <property type="entry name" value="FUR"/>
    <property type="match status" value="1"/>
</dbReference>
<dbReference type="InterPro" id="IPR002481">
    <property type="entry name" value="FUR"/>
</dbReference>
<gene>
    <name evidence="13" type="ORF">Aru02nite_06190</name>
</gene>
<comment type="subcellular location">
    <subcellularLocation>
        <location evidence="1">Cytoplasm</location>
    </subcellularLocation>
</comment>
<accession>A0A8J3J0E1</accession>
<protein>
    <submittedName>
        <fullName evidence="13">Transcriptional repressor</fullName>
    </submittedName>
</protein>
<keyword evidence="4" id="KW-0963">Cytoplasm</keyword>
<comment type="subunit">
    <text evidence="3">Homodimer.</text>
</comment>
<evidence type="ECO:0000256" key="10">
    <source>
        <dbReference type="ARBA" id="ARBA00023163"/>
    </source>
</evidence>
<feature type="binding site" evidence="12">
    <location>
        <position position="106"/>
    </location>
    <ligand>
        <name>Fe cation</name>
        <dbReference type="ChEBI" id="CHEBI:24875"/>
    </ligand>
</feature>
<proteinExistence type="inferred from homology"/>
<comment type="similarity">
    <text evidence="2">Belongs to the Fur family.</text>
</comment>
<feature type="binding site" evidence="11">
    <location>
        <position position="134"/>
    </location>
    <ligand>
        <name>Zn(2+)</name>
        <dbReference type="ChEBI" id="CHEBI:29105"/>
    </ligand>
</feature>
<dbReference type="GO" id="GO:1900376">
    <property type="term" value="P:regulation of secondary metabolite biosynthetic process"/>
    <property type="evidence" value="ECO:0007669"/>
    <property type="project" value="TreeGrafter"/>
</dbReference>
<comment type="caution">
    <text evidence="13">The sequence shown here is derived from an EMBL/GenBank/DDBJ whole genome shotgun (WGS) entry which is preliminary data.</text>
</comment>
<dbReference type="PANTHER" id="PTHR33202:SF2">
    <property type="entry name" value="FERRIC UPTAKE REGULATION PROTEIN"/>
    <property type="match status" value="1"/>
</dbReference>
<dbReference type="FunFam" id="1.10.10.10:FF:000459">
    <property type="entry name" value="Ferric uptake regulation protein"/>
    <property type="match status" value="1"/>
</dbReference>
<dbReference type="GO" id="GO:0003700">
    <property type="term" value="F:DNA-binding transcription factor activity"/>
    <property type="evidence" value="ECO:0007669"/>
    <property type="project" value="InterPro"/>
</dbReference>
<evidence type="ECO:0000256" key="11">
    <source>
        <dbReference type="PIRSR" id="PIRSR602481-1"/>
    </source>
</evidence>
<evidence type="ECO:0000256" key="9">
    <source>
        <dbReference type="ARBA" id="ARBA00023125"/>
    </source>
</evidence>
<keyword evidence="6 11" id="KW-0479">Metal-binding</keyword>
<keyword evidence="14" id="KW-1185">Reference proteome</keyword>
<feature type="binding site" evidence="11">
    <location>
        <position position="94"/>
    </location>
    <ligand>
        <name>Zn(2+)</name>
        <dbReference type="ChEBI" id="CHEBI:29105"/>
    </ligand>
</feature>
<dbReference type="InterPro" id="IPR036388">
    <property type="entry name" value="WH-like_DNA-bd_sf"/>
</dbReference>
<keyword evidence="8" id="KW-0805">Transcription regulation</keyword>
<feature type="binding site" evidence="12">
    <location>
        <position position="123"/>
    </location>
    <ligand>
        <name>Fe cation</name>
        <dbReference type="ChEBI" id="CHEBI:24875"/>
    </ligand>
</feature>
<feature type="binding site" evidence="11">
    <location>
        <position position="131"/>
    </location>
    <ligand>
        <name>Zn(2+)</name>
        <dbReference type="ChEBI" id="CHEBI:29105"/>
    </ligand>
</feature>
<dbReference type="Gene3D" id="1.10.10.10">
    <property type="entry name" value="Winged helix-like DNA-binding domain superfamily/Winged helix DNA-binding domain"/>
    <property type="match status" value="1"/>
</dbReference>
<evidence type="ECO:0000256" key="8">
    <source>
        <dbReference type="ARBA" id="ARBA00023015"/>
    </source>
</evidence>
<name>A0A8J3J0E1_9ACTN</name>
<dbReference type="CDD" id="cd07153">
    <property type="entry name" value="Fur_like"/>
    <property type="match status" value="1"/>
</dbReference>
<keyword evidence="12" id="KW-0408">Iron</keyword>
<evidence type="ECO:0000256" key="1">
    <source>
        <dbReference type="ARBA" id="ARBA00004496"/>
    </source>
</evidence>
<keyword evidence="9" id="KW-0238">DNA-binding</keyword>
<evidence type="ECO:0000256" key="3">
    <source>
        <dbReference type="ARBA" id="ARBA00011738"/>
    </source>
</evidence>
<dbReference type="InterPro" id="IPR043135">
    <property type="entry name" value="Fur_C"/>
</dbReference>
<keyword evidence="5" id="KW-0678">Repressor</keyword>
<dbReference type="AlphaFoldDB" id="A0A8J3J0E1"/>
<dbReference type="GO" id="GO:0000976">
    <property type="term" value="F:transcription cis-regulatory region binding"/>
    <property type="evidence" value="ECO:0007669"/>
    <property type="project" value="TreeGrafter"/>
</dbReference>
<feature type="binding site" evidence="11">
    <location>
        <position position="91"/>
    </location>
    <ligand>
        <name>Zn(2+)</name>
        <dbReference type="ChEBI" id="CHEBI:29105"/>
    </ligand>
</feature>
<dbReference type="RefSeq" id="WP_239076348.1">
    <property type="nucleotide sequence ID" value="NZ_BAAAZM010000002.1"/>
</dbReference>
<evidence type="ECO:0000256" key="5">
    <source>
        <dbReference type="ARBA" id="ARBA00022491"/>
    </source>
</evidence>
<evidence type="ECO:0000256" key="7">
    <source>
        <dbReference type="ARBA" id="ARBA00022833"/>
    </source>
</evidence>
<evidence type="ECO:0000256" key="4">
    <source>
        <dbReference type="ARBA" id="ARBA00022490"/>
    </source>
</evidence>
<dbReference type="EMBL" id="BOMB01000003">
    <property type="protein sequence ID" value="GID09730.1"/>
    <property type="molecule type" value="Genomic_DNA"/>
</dbReference>
<dbReference type="Proteomes" id="UP000612808">
    <property type="component" value="Unassembled WGS sequence"/>
</dbReference>
<dbReference type="GO" id="GO:0008270">
    <property type="term" value="F:zinc ion binding"/>
    <property type="evidence" value="ECO:0007669"/>
    <property type="project" value="TreeGrafter"/>
</dbReference>
<evidence type="ECO:0000313" key="13">
    <source>
        <dbReference type="EMBL" id="GID09730.1"/>
    </source>
</evidence>
<feature type="binding site" evidence="12">
    <location>
        <position position="85"/>
    </location>
    <ligand>
        <name>Fe cation</name>
        <dbReference type="ChEBI" id="CHEBI:24875"/>
    </ligand>
</feature>
<organism evidence="13 14">
    <name type="scientific">Actinocatenispora rupis</name>
    <dbReference type="NCBI Taxonomy" id="519421"/>
    <lineage>
        <taxon>Bacteria</taxon>
        <taxon>Bacillati</taxon>
        <taxon>Actinomycetota</taxon>
        <taxon>Actinomycetes</taxon>
        <taxon>Micromonosporales</taxon>
        <taxon>Micromonosporaceae</taxon>
        <taxon>Actinocatenispora</taxon>
    </lineage>
</organism>
<dbReference type="GO" id="GO:0005829">
    <property type="term" value="C:cytosol"/>
    <property type="evidence" value="ECO:0007669"/>
    <property type="project" value="TreeGrafter"/>
</dbReference>
<keyword evidence="7 11" id="KW-0862">Zinc</keyword>
<dbReference type="SUPFAM" id="SSF46785">
    <property type="entry name" value="Winged helix' DNA-binding domain"/>
    <property type="match status" value="1"/>
</dbReference>
<dbReference type="InterPro" id="IPR036390">
    <property type="entry name" value="WH_DNA-bd_sf"/>
</dbReference>
<dbReference type="Gene3D" id="3.30.1490.190">
    <property type="match status" value="1"/>
</dbReference>
<evidence type="ECO:0000256" key="2">
    <source>
        <dbReference type="ARBA" id="ARBA00007957"/>
    </source>
</evidence>
<dbReference type="GO" id="GO:0045892">
    <property type="term" value="P:negative regulation of DNA-templated transcription"/>
    <property type="evidence" value="ECO:0007669"/>
    <property type="project" value="TreeGrafter"/>
</dbReference>
<comment type="cofactor">
    <cofactor evidence="12">
        <name>Mn(2+)</name>
        <dbReference type="ChEBI" id="CHEBI:29035"/>
    </cofactor>
    <cofactor evidence="12">
        <name>Fe(2+)</name>
        <dbReference type="ChEBI" id="CHEBI:29033"/>
    </cofactor>
    <text evidence="12">Binds 1 Mn(2+) or Fe(2+) ion per subunit.</text>
</comment>
<keyword evidence="10" id="KW-0804">Transcription</keyword>
<dbReference type="PANTHER" id="PTHR33202">
    <property type="entry name" value="ZINC UPTAKE REGULATION PROTEIN"/>
    <property type="match status" value="1"/>
</dbReference>
<comment type="cofactor">
    <cofactor evidence="11">
        <name>Zn(2+)</name>
        <dbReference type="ChEBI" id="CHEBI:29105"/>
    </cofactor>
    <text evidence="11">Binds 1 zinc ion per subunit.</text>
</comment>
<sequence>MADGRTGAAQTRATWQRAAVRELLAETDEFRSAQQLHELLRRGGSTIGLTTVYRALQSLADAGELDVITIAGDEKLYRQCAGSGHHHHLVCRVCGRTREVDVPAAEKAATQLAARYGYDQVRHTVEIFGRCPECAASGA</sequence>
<evidence type="ECO:0000313" key="14">
    <source>
        <dbReference type="Proteomes" id="UP000612808"/>
    </source>
</evidence>